<protein>
    <submittedName>
        <fullName evidence="1">Uncharacterized protein</fullName>
    </submittedName>
</protein>
<gene>
    <name evidence="1" type="ORF">DQX05_13695</name>
    <name evidence="2" type="ORF">DQX05_13785</name>
</gene>
<dbReference type="EMBL" id="QYZD01000011">
    <property type="protein sequence ID" value="RJG23297.1"/>
    <property type="molecule type" value="Genomic_DNA"/>
</dbReference>
<dbReference type="EMBL" id="QYZD01000011">
    <property type="protein sequence ID" value="RJG23314.1"/>
    <property type="molecule type" value="Genomic_DNA"/>
</dbReference>
<evidence type="ECO:0000313" key="1">
    <source>
        <dbReference type="EMBL" id="RJG23297.1"/>
    </source>
</evidence>
<comment type="caution">
    <text evidence="1">The sequence shown here is derived from an EMBL/GenBank/DDBJ whole genome shotgun (WGS) entry which is preliminary data.</text>
</comment>
<evidence type="ECO:0000313" key="3">
    <source>
        <dbReference type="Proteomes" id="UP000266177"/>
    </source>
</evidence>
<sequence>MATKDKMLVFNDDHTCELLQVEEISDQAVLTKRGMYDLSGVSKHIDTANGYILYVANVDMPARIEAAQLRQLRKSTALKRMFEFNVQDKPDFFKYVPYILIALLILFK</sequence>
<dbReference type="Proteomes" id="UP000266177">
    <property type="component" value="Unassembled WGS sequence"/>
</dbReference>
<organism evidence="1 3">
    <name type="scientific">Paenibacillus thiaminolyticus</name>
    <name type="common">Bacillus thiaminolyticus</name>
    <dbReference type="NCBI Taxonomy" id="49283"/>
    <lineage>
        <taxon>Bacteria</taxon>
        <taxon>Bacillati</taxon>
        <taxon>Bacillota</taxon>
        <taxon>Bacilli</taxon>
        <taxon>Bacillales</taxon>
        <taxon>Paenibacillaceae</taxon>
        <taxon>Paenibacillus</taxon>
    </lineage>
</organism>
<reference evidence="1 3" key="1">
    <citation type="submission" date="2018-09" db="EMBL/GenBank/DDBJ databases">
        <title>Paenibacillus SK2017-BO5.</title>
        <authorList>
            <person name="Piskunova J.V."/>
            <person name="Dubiley S.A."/>
            <person name="Severinov K.V."/>
        </authorList>
    </citation>
    <scope>NUCLEOTIDE SEQUENCE [LARGE SCALE GENOMIC DNA]</scope>
    <source>
        <strain evidence="1 3">BO5</strain>
    </source>
</reference>
<name>A0A3A3GYI9_PANTH</name>
<accession>A0A3A3GYI9</accession>
<proteinExistence type="predicted"/>
<evidence type="ECO:0000313" key="2">
    <source>
        <dbReference type="EMBL" id="RJG23314.1"/>
    </source>
</evidence>
<dbReference type="AlphaFoldDB" id="A0A3A3GYI9"/>